<dbReference type="PROSITE" id="PS50893">
    <property type="entry name" value="ABC_TRANSPORTER_2"/>
    <property type="match status" value="1"/>
</dbReference>
<keyword evidence="4" id="KW-0067">ATP-binding</keyword>
<evidence type="ECO:0000256" key="6">
    <source>
        <dbReference type="ARBA" id="ARBA00023136"/>
    </source>
</evidence>
<dbReference type="InterPro" id="IPR003439">
    <property type="entry name" value="ABC_transporter-like_ATP-bd"/>
</dbReference>
<dbReference type="Gene3D" id="1.20.1560.10">
    <property type="entry name" value="ABC transporter type 1, transmembrane domain"/>
    <property type="match status" value="1"/>
</dbReference>
<comment type="caution">
    <text evidence="11">The sequence shown here is derived from an EMBL/GenBank/DDBJ whole genome shotgun (WGS) entry which is preliminary data.</text>
</comment>
<dbReference type="InterPro" id="IPR003593">
    <property type="entry name" value="AAA+_ATPase"/>
</dbReference>
<gene>
    <name evidence="11" type="ORF">Q0812_11765</name>
</gene>
<feature type="transmembrane region" description="Helical" evidence="7">
    <location>
        <begin position="390"/>
        <end position="411"/>
    </location>
</feature>
<accession>A0ABT8SQ88</accession>
<feature type="domain" description="ABC transmembrane type-1" evidence="9">
    <location>
        <begin position="167"/>
        <end position="446"/>
    </location>
</feature>
<dbReference type="RefSeq" id="WP_302110533.1">
    <property type="nucleotide sequence ID" value="NZ_JAUKTR010000005.1"/>
</dbReference>
<dbReference type="Pfam" id="PF00664">
    <property type="entry name" value="ABC_membrane"/>
    <property type="match status" value="1"/>
</dbReference>
<dbReference type="CDD" id="cd18567">
    <property type="entry name" value="ABC_6TM_CvaB_RaxB_like"/>
    <property type="match status" value="1"/>
</dbReference>
<dbReference type="PROSITE" id="PS50990">
    <property type="entry name" value="PEPTIDASE_C39"/>
    <property type="match status" value="1"/>
</dbReference>
<feature type="domain" description="ABC transporter" evidence="8">
    <location>
        <begin position="478"/>
        <end position="703"/>
    </location>
</feature>
<evidence type="ECO:0000256" key="7">
    <source>
        <dbReference type="SAM" id="Phobius"/>
    </source>
</evidence>
<dbReference type="Gene3D" id="3.40.50.300">
    <property type="entry name" value="P-loop containing nucleotide triphosphate hydrolases"/>
    <property type="match status" value="1"/>
</dbReference>
<dbReference type="SUPFAM" id="SSF52540">
    <property type="entry name" value="P-loop containing nucleoside triphosphate hydrolases"/>
    <property type="match status" value="1"/>
</dbReference>
<sequence>MSTKRRSKVPFFRATEGSECGLACLAMVLAHHDGRSTLSALRQRFQTSLAGVNLKGLMEVASASGLAPRAYRAEIDELSVVRLPAILHWDFNHFVVLSHIDRHHVEILDPAVGRRRIRRTELSAHFTGVVLELEPTSSVTLCAPTPRVRLSTLWKDAGPLRAALFQVLAFSAALGCVSFVLPLQMQFIIDQAVEPGIVSLLPLIAGVFLLLAGLQLMIEFVRAWIIQYYASHLSYEAAGNVFRHLVRLPITFFEGRRMGDIASRFQGVSQINEIILSGAVAALIDTVVALLALAILFHYSVWLGLITLVSTAVAGGVTWALQGRINALVDASISDRSHEQSILFETLRSILPIKLNAREAERETLWRNQLAQALASAFSLARFRTLQSQAGAGISSASTVLLMAAGAYLVINDELTLGMLLAAFVYRGLASEKLLRLLTTYGQLQMVKVLLERLSEIVSTPAEATEVAALTEPIGGDIRLVDVSFRYGATDRPVLKGVNLHIPSGDYVAITGPSGSGKSTLLKLILGLYTPSSGHVELDGAVASPELWRAWRRSIGLVTQEDHLAAGSIADNINFFSPDVNRERLHRAAQTAQVHDEIMAMPMNYQSLIGELGAALSSGQKQRILLARAFYNDPALLVFDEGTANLDASNEDRIADIVAGLNITRIVVSHRPALVRRAKRVFEVRGGDVCEVQLPSSRIAQNIA</sequence>
<reference evidence="11" key="1">
    <citation type="submission" date="2023-07" db="EMBL/GenBank/DDBJ databases">
        <title>Brevundimonas soil sp. nov., isolated from the soil of chemical plant.</title>
        <authorList>
            <person name="Wu N."/>
        </authorList>
    </citation>
    <scope>NUCLEOTIDE SEQUENCE</scope>
    <source>
        <strain evidence="11">XZ-24</strain>
    </source>
</reference>
<dbReference type="InterPro" id="IPR011527">
    <property type="entry name" value="ABC1_TM_dom"/>
</dbReference>
<name>A0ABT8SQ88_9CAUL</name>
<dbReference type="Pfam" id="PF00005">
    <property type="entry name" value="ABC_tran"/>
    <property type="match status" value="1"/>
</dbReference>
<feature type="transmembrane region" description="Helical" evidence="7">
    <location>
        <begin position="197"/>
        <end position="218"/>
    </location>
</feature>
<dbReference type="Proteomes" id="UP001169063">
    <property type="component" value="Unassembled WGS sequence"/>
</dbReference>
<dbReference type="SUPFAM" id="SSF90123">
    <property type="entry name" value="ABC transporter transmembrane region"/>
    <property type="match status" value="1"/>
</dbReference>
<dbReference type="PANTHER" id="PTHR24221:SF606">
    <property type="entry name" value="COLICIN V SECRETION-PROCESSING ATP-BINDING PROTEIN"/>
    <property type="match status" value="1"/>
</dbReference>
<dbReference type="InterPro" id="IPR036640">
    <property type="entry name" value="ABC1_TM_sf"/>
</dbReference>
<dbReference type="Gene3D" id="3.90.70.10">
    <property type="entry name" value="Cysteine proteinases"/>
    <property type="match status" value="1"/>
</dbReference>
<evidence type="ECO:0000259" key="8">
    <source>
        <dbReference type="PROSITE" id="PS50893"/>
    </source>
</evidence>
<dbReference type="PROSITE" id="PS00211">
    <property type="entry name" value="ABC_TRANSPORTER_1"/>
    <property type="match status" value="1"/>
</dbReference>
<feature type="transmembrane region" description="Helical" evidence="7">
    <location>
        <begin position="274"/>
        <end position="295"/>
    </location>
</feature>
<keyword evidence="6 7" id="KW-0472">Membrane</keyword>
<feature type="domain" description="Peptidase C39" evidence="10">
    <location>
        <begin position="13"/>
        <end position="133"/>
    </location>
</feature>
<feature type="transmembrane region" description="Helical" evidence="7">
    <location>
        <begin position="301"/>
        <end position="321"/>
    </location>
</feature>
<keyword evidence="2 7" id="KW-0812">Transmembrane</keyword>
<keyword evidence="5 7" id="KW-1133">Transmembrane helix</keyword>
<dbReference type="EMBL" id="JAUKTR010000005">
    <property type="protein sequence ID" value="MDO1560103.1"/>
    <property type="molecule type" value="Genomic_DNA"/>
</dbReference>
<dbReference type="InterPro" id="IPR027417">
    <property type="entry name" value="P-loop_NTPase"/>
</dbReference>
<dbReference type="Pfam" id="PF03412">
    <property type="entry name" value="Peptidase_C39"/>
    <property type="match status" value="1"/>
</dbReference>
<evidence type="ECO:0000256" key="2">
    <source>
        <dbReference type="ARBA" id="ARBA00022692"/>
    </source>
</evidence>
<organism evidence="11 12">
    <name type="scientific">Peiella sedimenti</name>
    <dbReference type="NCBI Taxonomy" id="3061083"/>
    <lineage>
        <taxon>Bacteria</taxon>
        <taxon>Pseudomonadati</taxon>
        <taxon>Pseudomonadota</taxon>
        <taxon>Alphaproteobacteria</taxon>
        <taxon>Caulobacterales</taxon>
        <taxon>Caulobacteraceae</taxon>
        <taxon>Peiella</taxon>
    </lineage>
</organism>
<proteinExistence type="predicted"/>
<dbReference type="InterPro" id="IPR005074">
    <property type="entry name" value="Peptidase_C39"/>
</dbReference>
<dbReference type="PROSITE" id="PS50929">
    <property type="entry name" value="ABC_TM1F"/>
    <property type="match status" value="1"/>
</dbReference>
<protein>
    <submittedName>
        <fullName evidence="11">Peptidase domain-containing ABC transporter</fullName>
    </submittedName>
</protein>
<evidence type="ECO:0000256" key="1">
    <source>
        <dbReference type="ARBA" id="ARBA00004651"/>
    </source>
</evidence>
<keyword evidence="3" id="KW-0547">Nucleotide-binding</keyword>
<evidence type="ECO:0000259" key="9">
    <source>
        <dbReference type="PROSITE" id="PS50929"/>
    </source>
</evidence>
<dbReference type="SMART" id="SM00382">
    <property type="entry name" value="AAA"/>
    <property type="match status" value="1"/>
</dbReference>
<evidence type="ECO:0000313" key="11">
    <source>
        <dbReference type="EMBL" id="MDO1560103.1"/>
    </source>
</evidence>
<evidence type="ECO:0000259" key="10">
    <source>
        <dbReference type="PROSITE" id="PS50990"/>
    </source>
</evidence>
<dbReference type="PANTHER" id="PTHR24221">
    <property type="entry name" value="ATP-BINDING CASSETTE SUB-FAMILY B"/>
    <property type="match status" value="1"/>
</dbReference>
<feature type="transmembrane region" description="Helical" evidence="7">
    <location>
        <begin position="163"/>
        <end position="185"/>
    </location>
</feature>
<comment type="subcellular location">
    <subcellularLocation>
        <location evidence="1">Cell membrane</location>
        <topology evidence="1">Multi-pass membrane protein</topology>
    </subcellularLocation>
</comment>
<dbReference type="InterPro" id="IPR017871">
    <property type="entry name" value="ABC_transporter-like_CS"/>
</dbReference>
<evidence type="ECO:0000256" key="4">
    <source>
        <dbReference type="ARBA" id="ARBA00022840"/>
    </source>
</evidence>
<evidence type="ECO:0000256" key="3">
    <source>
        <dbReference type="ARBA" id="ARBA00022741"/>
    </source>
</evidence>
<dbReference type="InterPro" id="IPR039421">
    <property type="entry name" value="Type_1_exporter"/>
</dbReference>
<keyword evidence="12" id="KW-1185">Reference proteome</keyword>
<evidence type="ECO:0000256" key="5">
    <source>
        <dbReference type="ARBA" id="ARBA00022989"/>
    </source>
</evidence>
<evidence type="ECO:0000313" key="12">
    <source>
        <dbReference type="Proteomes" id="UP001169063"/>
    </source>
</evidence>